<dbReference type="GO" id="GO:0022857">
    <property type="term" value="F:transmembrane transporter activity"/>
    <property type="evidence" value="ECO:0007669"/>
    <property type="project" value="UniProtKB-UniRule"/>
</dbReference>
<dbReference type="GO" id="GO:0005886">
    <property type="term" value="C:plasma membrane"/>
    <property type="evidence" value="ECO:0007669"/>
    <property type="project" value="UniProtKB-SubCell"/>
</dbReference>
<reference evidence="10 11" key="1">
    <citation type="submission" date="2017-12" db="EMBL/GenBank/DDBJ databases">
        <title>Phylogenetic diversity of female urinary microbiome.</title>
        <authorList>
            <person name="Thomas-White K."/>
            <person name="Wolfe A.J."/>
        </authorList>
    </citation>
    <scope>NUCLEOTIDE SEQUENCE [LARGE SCALE GENOMIC DNA]</scope>
    <source>
        <strain evidence="10 11">UMB0898</strain>
    </source>
</reference>
<dbReference type="InterPro" id="IPR051611">
    <property type="entry name" value="ECF_transporter_component"/>
</dbReference>
<name>A0A2I1K508_9LACT</name>
<protein>
    <recommendedName>
        <fullName evidence="3 9">Energy-coupling factor transporter transmembrane protein EcfT</fullName>
        <shortName evidence="9">ECF transporter T component EcfT</shortName>
    </recommendedName>
</protein>
<dbReference type="RefSeq" id="WP_006700881.1">
    <property type="nucleotide sequence ID" value="NZ_PKHE01000001.1"/>
</dbReference>
<dbReference type="Proteomes" id="UP000234384">
    <property type="component" value="Unassembled WGS sequence"/>
</dbReference>
<proteinExistence type="inferred from homology"/>
<keyword evidence="4 9" id="KW-0813">Transport</keyword>
<keyword evidence="6 9" id="KW-0812">Transmembrane</keyword>
<dbReference type="InterPro" id="IPR003339">
    <property type="entry name" value="ABC/ECF_trnsptr_transmembrane"/>
</dbReference>
<dbReference type="Pfam" id="PF02361">
    <property type="entry name" value="CbiQ"/>
    <property type="match status" value="1"/>
</dbReference>
<comment type="caution">
    <text evidence="10">The sequence shown here is derived from an EMBL/GenBank/DDBJ whole genome shotgun (WGS) entry which is preliminary data.</text>
</comment>
<comment type="function">
    <text evidence="9">Transmembrane (T) component of an energy-coupling factor (ECF) ABC-transporter complex. Unlike classic ABC transporters this ECF transporter provides the energy necessary to transport a number of different substrates.</text>
</comment>
<dbReference type="PANTHER" id="PTHR34857">
    <property type="entry name" value="SLL0384 PROTEIN"/>
    <property type="match status" value="1"/>
</dbReference>
<evidence type="ECO:0000256" key="6">
    <source>
        <dbReference type="ARBA" id="ARBA00022692"/>
    </source>
</evidence>
<feature type="transmembrane region" description="Helical" evidence="9">
    <location>
        <begin position="248"/>
        <end position="266"/>
    </location>
</feature>
<feature type="transmembrane region" description="Helical" evidence="9">
    <location>
        <begin position="109"/>
        <end position="129"/>
    </location>
</feature>
<dbReference type="AlphaFoldDB" id="A0A2I1K508"/>
<keyword evidence="7 9" id="KW-1133">Transmembrane helix</keyword>
<feature type="transmembrane region" description="Helical" evidence="9">
    <location>
        <begin position="26"/>
        <end position="43"/>
    </location>
</feature>
<dbReference type="PANTHER" id="PTHR34857:SF2">
    <property type="entry name" value="SLL0384 PROTEIN"/>
    <property type="match status" value="1"/>
</dbReference>
<dbReference type="CDD" id="cd16914">
    <property type="entry name" value="EcfT"/>
    <property type="match status" value="1"/>
</dbReference>
<evidence type="ECO:0000256" key="4">
    <source>
        <dbReference type="ARBA" id="ARBA00022448"/>
    </source>
</evidence>
<feature type="transmembrane region" description="Helical" evidence="9">
    <location>
        <begin position="74"/>
        <end position="97"/>
    </location>
</feature>
<comment type="similarity">
    <text evidence="2 9">Belongs to the energy-coupling factor EcfT family.</text>
</comment>
<evidence type="ECO:0000256" key="1">
    <source>
        <dbReference type="ARBA" id="ARBA00004651"/>
    </source>
</evidence>
<evidence type="ECO:0000256" key="9">
    <source>
        <dbReference type="HAMAP-Rule" id="MF_01461"/>
    </source>
</evidence>
<evidence type="ECO:0000313" key="11">
    <source>
        <dbReference type="Proteomes" id="UP000234384"/>
    </source>
</evidence>
<accession>A0A2I1K508</accession>
<evidence type="ECO:0000256" key="8">
    <source>
        <dbReference type="ARBA" id="ARBA00023136"/>
    </source>
</evidence>
<dbReference type="OrthoDB" id="8075495at2"/>
<dbReference type="HAMAP" id="MF_01461">
    <property type="entry name" value="EcfT"/>
    <property type="match status" value="1"/>
</dbReference>
<keyword evidence="5 9" id="KW-1003">Cell membrane</keyword>
<dbReference type="EMBL" id="PKHE01000001">
    <property type="protein sequence ID" value="PKY90729.1"/>
    <property type="molecule type" value="Genomic_DNA"/>
</dbReference>
<evidence type="ECO:0000256" key="7">
    <source>
        <dbReference type="ARBA" id="ARBA00022989"/>
    </source>
</evidence>
<evidence type="ECO:0000313" key="10">
    <source>
        <dbReference type="EMBL" id="PKY90729.1"/>
    </source>
</evidence>
<keyword evidence="8 9" id="KW-0472">Membrane</keyword>
<gene>
    <name evidence="9" type="primary">ecfT</name>
    <name evidence="10" type="ORF">CYJ57_00715</name>
</gene>
<sequence>MNTKLLIGRYIQGESFVHRLDPRTKLLASFYFILIVFLANSWWGYLALVIYAFLVIYFTGISMRYFLKGIRPMLWIILFTVVFQLFFTTGGTVYFQWKIIRITSVGVTNAAYIFMRLVLIITMSTVLTLTTSPIELTNGIEQLLRPLSRFGFPSHEIALMLSIALRYVPTLMDEAEKIMNAQRARGVEFDEGSLIQRIKSLIPILVPLFISAFNRADEMAIAMEARGYRGGEGRTQYRQLQYTRRDSIAFLSLVLLTIILLLIRYFT</sequence>
<feature type="transmembrane region" description="Helical" evidence="9">
    <location>
        <begin position="49"/>
        <end position="67"/>
    </location>
</feature>
<evidence type="ECO:0000256" key="2">
    <source>
        <dbReference type="ARBA" id="ARBA00005660"/>
    </source>
</evidence>
<organism evidence="10 11">
    <name type="scientific">Falseniella ignava</name>
    <dbReference type="NCBI Taxonomy" id="137730"/>
    <lineage>
        <taxon>Bacteria</taxon>
        <taxon>Bacillati</taxon>
        <taxon>Bacillota</taxon>
        <taxon>Bacilli</taxon>
        <taxon>Lactobacillales</taxon>
        <taxon>Aerococcaceae</taxon>
        <taxon>Falseniella</taxon>
    </lineage>
</organism>
<comment type="subcellular location">
    <subcellularLocation>
        <location evidence="1 9">Cell membrane</location>
        <topology evidence="1 9">Multi-pass membrane protein</topology>
    </subcellularLocation>
</comment>
<comment type="subunit">
    <text evidence="9">Forms a stable energy-coupling factor (ECF) transporter complex composed of 2 membrane-embedded substrate-binding proteins (S component), 2 ATP-binding proteins (A component) and 2 transmembrane proteins (T component).</text>
</comment>
<evidence type="ECO:0000256" key="5">
    <source>
        <dbReference type="ARBA" id="ARBA00022475"/>
    </source>
</evidence>
<dbReference type="InterPro" id="IPR024919">
    <property type="entry name" value="EcfT"/>
</dbReference>
<evidence type="ECO:0000256" key="3">
    <source>
        <dbReference type="ARBA" id="ARBA00014042"/>
    </source>
</evidence>